<feature type="compositionally biased region" description="Low complexity" evidence="2">
    <location>
        <begin position="1182"/>
        <end position="1194"/>
    </location>
</feature>
<feature type="compositionally biased region" description="Low complexity" evidence="2">
    <location>
        <begin position="678"/>
        <end position="824"/>
    </location>
</feature>
<feature type="compositionally biased region" description="Basic and acidic residues" evidence="2">
    <location>
        <begin position="522"/>
        <end position="539"/>
    </location>
</feature>
<dbReference type="HOGENOM" id="CLU_259541_0_0_1"/>
<name>T1JZ37_TETUR</name>
<protein>
    <recommendedName>
        <fullName evidence="3">C2H2-type domain-containing protein</fullName>
    </recommendedName>
</protein>
<dbReference type="EMBL" id="CAEY01001116">
    <property type="status" value="NOT_ANNOTATED_CDS"/>
    <property type="molecule type" value="Genomic_DNA"/>
</dbReference>
<dbReference type="InterPro" id="IPR040010">
    <property type="entry name" value="ZN608/ZN609"/>
</dbReference>
<feature type="compositionally biased region" description="Basic and acidic residues" evidence="2">
    <location>
        <begin position="1133"/>
        <end position="1148"/>
    </location>
</feature>
<feature type="compositionally biased region" description="Basic and acidic residues" evidence="2">
    <location>
        <begin position="617"/>
        <end position="627"/>
    </location>
</feature>
<evidence type="ECO:0000256" key="1">
    <source>
        <dbReference type="PROSITE-ProRule" id="PRU00042"/>
    </source>
</evidence>
<dbReference type="eggNOG" id="ENOG502QSUK">
    <property type="taxonomic scope" value="Eukaryota"/>
</dbReference>
<feature type="compositionally biased region" description="Low complexity" evidence="2">
    <location>
        <begin position="1"/>
        <end position="29"/>
    </location>
</feature>
<proteinExistence type="predicted"/>
<keyword evidence="1" id="KW-0862">Zinc</keyword>
<organism evidence="4 5">
    <name type="scientific">Tetranychus urticae</name>
    <name type="common">Two-spotted spider mite</name>
    <dbReference type="NCBI Taxonomy" id="32264"/>
    <lineage>
        <taxon>Eukaryota</taxon>
        <taxon>Metazoa</taxon>
        <taxon>Ecdysozoa</taxon>
        <taxon>Arthropoda</taxon>
        <taxon>Chelicerata</taxon>
        <taxon>Arachnida</taxon>
        <taxon>Acari</taxon>
        <taxon>Acariformes</taxon>
        <taxon>Trombidiformes</taxon>
        <taxon>Prostigmata</taxon>
        <taxon>Eleutherengona</taxon>
        <taxon>Raphignathae</taxon>
        <taxon>Tetranychoidea</taxon>
        <taxon>Tetranychidae</taxon>
        <taxon>Tetranychus</taxon>
    </lineage>
</organism>
<feature type="compositionally biased region" description="Basic and acidic residues" evidence="2">
    <location>
        <begin position="871"/>
        <end position="891"/>
    </location>
</feature>
<dbReference type="OMA" id="PLALIEC"/>
<feature type="region of interest" description="Disordered" evidence="2">
    <location>
        <begin position="1182"/>
        <end position="1253"/>
    </location>
</feature>
<dbReference type="KEGG" id="tut:107372235"/>
<evidence type="ECO:0000259" key="3">
    <source>
        <dbReference type="PROSITE" id="PS50157"/>
    </source>
</evidence>
<feature type="region of interest" description="Disordered" evidence="2">
    <location>
        <begin position="978"/>
        <end position="1003"/>
    </location>
</feature>
<feature type="compositionally biased region" description="Low complexity" evidence="2">
    <location>
        <begin position="1201"/>
        <end position="1212"/>
    </location>
</feature>
<feature type="compositionally biased region" description="Polar residues" evidence="2">
    <location>
        <begin position="557"/>
        <end position="605"/>
    </location>
</feature>
<dbReference type="Proteomes" id="UP000015104">
    <property type="component" value="Unassembled WGS sequence"/>
</dbReference>
<dbReference type="PANTHER" id="PTHR21564:SF5">
    <property type="entry name" value="SCRIBBLER, ISOFORM J"/>
    <property type="match status" value="1"/>
</dbReference>
<feature type="compositionally biased region" description="Polar residues" evidence="2">
    <location>
        <begin position="892"/>
        <end position="916"/>
    </location>
</feature>
<dbReference type="PROSITE" id="PS50157">
    <property type="entry name" value="ZINC_FINGER_C2H2_2"/>
    <property type="match status" value="1"/>
</dbReference>
<feature type="compositionally biased region" description="Low complexity" evidence="2">
    <location>
        <begin position="835"/>
        <end position="856"/>
    </location>
</feature>
<feature type="compositionally biased region" description="Basic and acidic residues" evidence="2">
    <location>
        <begin position="1213"/>
        <end position="1233"/>
    </location>
</feature>
<sequence>MTSGSIQSTSSSVSASPPARTTTPPASKSVLPTASTAPSSVATNFDDDYNEWELGIGDLIIDLDADIEKNNSQPNGSASSSPLTEISRVKYQGEENPMEAQTPSQPEMRHMSTCTSVGTVTEPDCLGPCEPGTSVTLEGIVWQETEGGVLVVNVTWRGKTYVGTLLDCTKHDWAPPRFCESPTSDIEAKANKSSRAKRGRTSVDLRSVQSKLRNGKGRRTANSSFTVPASPVKCEAPASVNGKRKSRPDLELSPVPESAKNGKRNRSQSRNTPTPNVYSSEPTTPTMHAPPSLALIECPEPNCSKKYKHINGLKYHQTRAHSGLSEPTSKTETDSTDLEPNKDSVLPSDSEEATTEASSVPPSPSSKNTPKSGTNSESASDPSEANRNNNSDSVNQESSVTFQPICDPKTANSSAGSPMSDDLNDTPMDSRYSPTSPFHGSTAVTTSNSISSGLATSTSSHNTSSTPSATFLVPSSGSQGNLSSSGPLKPLPSKPISVDFANSQSDNAKRKKSKHKKKKKDKDRERDRDKDKKSKHPEGSSEGVPGIKLKVVGYPMDTSTSSDCTGQTPSDQVPMDTSPSGNSCGSPVDNANSDACNIENVQSPAYSDISDANDTETELKPSGKSEEPVVPATSTSSDASSKSASNNFGIYPFFNQTPYILPVGATSGDKTASPQPYSDKQNQDPSPQSQSSSNQPSTVSSSKSSLSSSSSQSSSASLSSQPSSSLLPSQSSVQQQSSQQSTRNSSPPSIVNQQQTSQHQSQQQPQSQSHQPQPQLPQPSSRTQPQPQPQPQLQTQPQPQHQHQHQQQQQQHQHHQQQQQQQQHHQPHQQHQHQQKQQSTSSSSTSTQQNQSVNSSDSKKNESSRSSGPTDPRRPREIIDSNDKKRDDKCSSRNQTSSSTPPNNHGPSSTLSNTNPPTGPEYGSPLQGSLPYPYGFMPGYPGYSLDPAYQMHLLANDPHYKHQYERVSAEHERMYKEQHLKMSDKGDLKEQSQLASNDKRQSPACMGLDLATKSSSLAPQGDLRITPTSKVDAMLITNIPSKDKMDLDNRGILKDNHDITVEPQLIKNKGGPLAGPSMMVSPANYPNSLYDSIYDKSKDDMKRFYVVDHSKNEDSSPRVPSLSIPHPSGPPPLKRDDSHLHRDNKMDSMKSSSSSSSSILNIPQGSKIPMSVASNSVMSSISNASSSSISSPKNAAHHHSSNSSFSSSSSSSSKKDKSNNDDKDKNKHSKNEGVKPTMETTGPPPPPTSSYYLSSAYLQHPSAHASFATHMPFDPNHPIFRPGAMNPAVMGHPYGAPPYLHPQMRYHHGPPGSSPGLDISHFHLN</sequence>
<feature type="domain" description="C2H2-type" evidence="3">
    <location>
        <begin position="296"/>
        <end position="326"/>
    </location>
</feature>
<feature type="compositionally biased region" description="Polar residues" evidence="2">
    <location>
        <begin position="30"/>
        <end position="43"/>
    </location>
</feature>
<accession>T1JZ37</accession>
<feature type="compositionally biased region" description="Basic residues" evidence="2">
    <location>
        <begin position="825"/>
        <end position="834"/>
    </location>
</feature>
<dbReference type="GO" id="GO:0006357">
    <property type="term" value="P:regulation of transcription by RNA polymerase II"/>
    <property type="evidence" value="ECO:0007669"/>
    <property type="project" value="TreeGrafter"/>
</dbReference>
<reference evidence="5" key="1">
    <citation type="submission" date="2011-08" db="EMBL/GenBank/DDBJ databases">
        <authorList>
            <person name="Rombauts S."/>
        </authorList>
    </citation>
    <scope>NUCLEOTIDE SEQUENCE</scope>
    <source>
        <strain evidence="5">London</strain>
    </source>
</reference>
<feature type="compositionally biased region" description="Polar residues" evidence="2">
    <location>
        <begin position="432"/>
        <end position="445"/>
    </location>
</feature>
<feature type="compositionally biased region" description="Low complexity" evidence="2">
    <location>
        <begin position="446"/>
        <end position="488"/>
    </location>
</feature>
<reference evidence="4" key="2">
    <citation type="submission" date="2015-06" db="UniProtKB">
        <authorList>
            <consortium name="EnsemblMetazoa"/>
        </authorList>
    </citation>
    <scope>IDENTIFICATION</scope>
</reference>
<keyword evidence="1" id="KW-0863">Zinc-finger</keyword>
<dbReference type="OrthoDB" id="5863628at2759"/>
<gene>
    <name evidence="4" type="primary">107372235</name>
</gene>
<feature type="compositionally biased region" description="Polar residues" evidence="2">
    <location>
        <begin position="373"/>
        <end position="402"/>
    </location>
</feature>
<feature type="compositionally biased region" description="Basic and acidic residues" evidence="2">
    <location>
        <begin position="978"/>
        <end position="990"/>
    </location>
</feature>
<dbReference type="PROSITE" id="PS00028">
    <property type="entry name" value="ZINC_FINGER_C2H2_1"/>
    <property type="match status" value="1"/>
</dbReference>
<feature type="compositionally biased region" description="Polar residues" evidence="2">
    <location>
        <begin position="268"/>
        <end position="286"/>
    </location>
</feature>
<dbReference type="EnsemblMetazoa" id="tetur03g02560.1">
    <property type="protein sequence ID" value="tetur03g02560.1"/>
    <property type="gene ID" value="tetur03g02560"/>
</dbReference>
<evidence type="ECO:0000313" key="5">
    <source>
        <dbReference type="Proteomes" id="UP000015104"/>
    </source>
</evidence>
<feature type="region of interest" description="Disordered" evidence="2">
    <location>
        <begin position="318"/>
        <end position="931"/>
    </location>
</feature>
<feature type="region of interest" description="Disordered" evidence="2">
    <location>
        <begin position="1"/>
        <end position="45"/>
    </location>
</feature>
<dbReference type="GO" id="GO:0005634">
    <property type="term" value="C:nucleus"/>
    <property type="evidence" value="ECO:0007669"/>
    <property type="project" value="TreeGrafter"/>
</dbReference>
<keyword evidence="1" id="KW-0479">Metal-binding</keyword>
<feature type="compositionally biased region" description="Low complexity" evidence="2">
    <location>
        <begin position="632"/>
        <end position="645"/>
    </location>
</feature>
<evidence type="ECO:0000256" key="2">
    <source>
        <dbReference type="SAM" id="MobiDB-lite"/>
    </source>
</evidence>
<evidence type="ECO:0000313" key="4">
    <source>
        <dbReference type="EnsemblMetazoa" id="tetur03g02560.1"/>
    </source>
</evidence>
<dbReference type="GO" id="GO:0008270">
    <property type="term" value="F:zinc ion binding"/>
    <property type="evidence" value="ECO:0007669"/>
    <property type="project" value="UniProtKB-KW"/>
</dbReference>
<keyword evidence="5" id="KW-1185">Reference proteome</keyword>
<feature type="compositionally biased region" description="Low complexity" evidence="2">
    <location>
        <begin position="355"/>
        <end position="372"/>
    </location>
</feature>
<feature type="region of interest" description="Disordered" evidence="2">
    <location>
        <begin position="1109"/>
        <end position="1164"/>
    </location>
</feature>
<dbReference type="PANTHER" id="PTHR21564">
    <property type="entry name" value="BRAKELESS PROTEIN"/>
    <property type="match status" value="1"/>
</dbReference>
<dbReference type="InterPro" id="IPR013087">
    <property type="entry name" value="Znf_C2H2_type"/>
</dbReference>
<feature type="region of interest" description="Disordered" evidence="2">
    <location>
        <begin position="183"/>
        <end position="293"/>
    </location>
</feature>
<feature type="compositionally biased region" description="Basic residues" evidence="2">
    <location>
        <begin position="509"/>
        <end position="521"/>
    </location>
</feature>